<evidence type="ECO:0000313" key="4">
    <source>
        <dbReference type="Proteomes" id="UP001175228"/>
    </source>
</evidence>
<dbReference type="EMBL" id="JAUEPU010000001">
    <property type="protein sequence ID" value="KAK0505792.1"/>
    <property type="molecule type" value="Genomic_DNA"/>
</dbReference>
<feature type="compositionally biased region" description="Basic and acidic residues" evidence="1">
    <location>
        <begin position="50"/>
        <end position="59"/>
    </location>
</feature>
<evidence type="ECO:0000313" key="3">
    <source>
        <dbReference type="EMBL" id="KAK0505792.1"/>
    </source>
</evidence>
<protein>
    <submittedName>
        <fullName evidence="3">Uncharacterized protein</fullName>
    </submittedName>
</protein>
<accession>A0AA39QMQ7</accession>
<evidence type="ECO:0000256" key="2">
    <source>
        <dbReference type="SAM" id="Phobius"/>
    </source>
</evidence>
<keyword evidence="2" id="KW-1133">Transmembrane helix</keyword>
<feature type="compositionally biased region" description="Polar residues" evidence="1">
    <location>
        <begin position="160"/>
        <end position="179"/>
    </location>
</feature>
<organism evidence="3 4">
    <name type="scientific">Armillaria luteobubalina</name>
    <dbReference type="NCBI Taxonomy" id="153913"/>
    <lineage>
        <taxon>Eukaryota</taxon>
        <taxon>Fungi</taxon>
        <taxon>Dikarya</taxon>
        <taxon>Basidiomycota</taxon>
        <taxon>Agaricomycotina</taxon>
        <taxon>Agaricomycetes</taxon>
        <taxon>Agaricomycetidae</taxon>
        <taxon>Agaricales</taxon>
        <taxon>Marasmiineae</taxon>
        <taxon>Physalacriaceae</taxon>
        <taxon>Armillaria</taxon>
    </lineage>
</organism>
<feature type="compositionally biased region" description="Basic residues" evidence="1">
    <location>
        <begin position="61"/>
        <end position="70"/>
    </location>
</feature>
<keyword evidence="2" id="KW-0472">Membrane</keyword>
<feature type="compositionally biased region" description="Basic and acidic residues" evidence="1">
    <location>
        <begin position="71"/>
        <end position="82"/>
    </location>
</feature>
<feature type="transmembrane region" description="Helical" evidence="2">
    <location>
        <begin position="20"/>
        <end position="44"/>
    </location>
</feature>
<keyword evidence="4" id="KW-1185">Reference proteome</keyword>
<gene>
    <name evidence="3" type="ORF">EDD18DRAFT_1455221</name>
</gene>
<name>A0AA39QMQ7_9AGAR</name>
<comment type="caution">
    <text evidence="3">The sequence shown here is derived from an EMBL/GenBank/DDBJ whole genome shotgun (WGS) entry which is preliminary data.</text>
</comment>
<proteinExistence type="predicted"/>
<evidence type="ECO:0000256" key="1">
    <source>
        <dbReference type="SAM" id="MobiDB-lite"/>
    </source>
</evidence>
<feature type="compositionally biased region" description="Basic residues" evidence="1">
    <location>
        <begin position="214"/>
        <end position="223"/>
    </location>
</feature>
<dbReference type="Proteomes" id="UP001175228">
    <property type="component" value="Unassembled WGS sequence"/>
</dbReference>
<feature type="region of interest" description="Disordered" evidence="1">
    <location>
        <begin position="50"/>
        <end position="87"/>
    </location>
</feature>
<feature type="region of interest" description="Disordered" evidence="1">
    <location>
        <begin position="244"/>
        <end position="309"/>
    </location>
</feature>
<reference evidence="3" key="1">
    <citation type="submission" date="2023-06" db="EMBL/GenBank/DDBJ databases">
        <authorList>
            <consortium name="Lawrence Berkeley National Laboratory"/>
            <person name="Ahrendt S."/>
            <person name="Sahu N."/>
            <person name="Indic B."/>
            <person name="Wong-Bajracharya J."/>
            <person name="Merenyi Z."/>
            <person name="Ke H.-M."/>
            <person name="Monk M."/>
            <person name="Kocsube S."/>
            <person name="Drula E."/>
            <person name="Lipzen A."/>
            <person name="Balint B."/>
            <person name="Henrissat B."/>
            <person name="Andreopoulos B."/>
            <person name="Martin F.M."/>
            <person name="Harder C.B."/>
            <person name="Rigling D."/>
            <person name="Ford K.L."/>
            <person name="Foster G.D."/>
            <person name="Pangilinan J."/>
            <person name="Papanicolaou A."/>
            <person name="Barry K."/>
            <person name="LaButti K."/>
            <person name="Viragh M."/>
            <person name="Koriabine M."/>
            <person name="Yan M."/>
            <person name="Riley R."/>
            <person name="Champramary S."/>
            <person name="Plett K.L."/>
            <person name="Tsai I.J."/>
            <person name="Slot J."/>
            <person name="Sipos G."/>
            <person name="Plett J."/>
            <person name="Nagy L.G."/>
            <person name="Grigoriev I.V."/>
        </authorList>
    </citation>
    <scope>NUCLEOTIDE SEQUENCE</scope>
    <source>
        <strain evidence="3">HWK02</strain>
    </source>
</reference>
<keyword evidence="2" id="KW-0812">Transmembrane</keyword>
<sequence>MPIYLPRSDMESILRKVVMLTASFLMASVGFSLSLIASLLGIFFPDIQERPPRRQDPIRVSKGKKPRRRQVHDTSRSRDRHGLVTAITEEPQPVFNLLVQPISNAAHDSDGFIDTEPTEQGERGRSPTSIGDAPNLGSPPPSQPSRSSISPSEYSERSEWSTQTYDFPTASSEESSPRNSHVHGAHGFRIGRAWKKSKTSLPSPTEETITKHPPPIKKSKTFTKRPSAEKKGICKARSFCVMEREKTPKVPSPRPRTQPYEAPYFTPLPGSGPVLSVPKAKPVRSSTLPPPSYRRAATTPPPLASVRTA</sequence>
<feature type="region of interest" description="Disordered" evidence="1">
    <location>
        <begin position="107"/>
        <end position="230"/>
    </location>
</feature>
<feature type="compositionally biased region" description="Low complexity" evidence="1">
    <location>
        <begin position="144"/>
        <end position="153"/>
    </location>
</feature>
<dbReference type="AlphaFoldDB" id="A0AA39QMQ7"/>